<dbReference type="AlphaFoldDB" id="A0A9P4YCL7"/>
<dbReference type="GeneID" id="63833536"/>
<feature type="domain" description="Heterokaryon incompatibility" evidence="1">
    <location>
        <begin position="2"/>
        <end position="134"/>
    </location>
</feature>
<dbReference type="RefSeq" id="XP_040781983.1">
    <property type="nucleotide sequence ID" value="XM_040916407.1"/>
</dbReference>
<proteinExistence type="predicted"/>
<dbReference type="Proteomes" id="UP000803844">
    <property type="component" value="Unassembled WGS sequence"/>
</dbReference>
<evidence type="ECO:0000313" key="2">
    <source>
        <dbReference type="EMBL" id="KAF3771022.1"/>
    </source>
</evidence>
<reference evidence="2" key="1">
    <citation type="journal article" date="2020" name="Phytopathology">
        <title>Genome sequence of the chestnut blight fungus Cryphonectria parasitica EP155: A fundamental resource for an archetypical invasive plant pathogen.</title>
        <authorList>
            <person name="Crouch J.A."/>
            <person name="Dawe A."/>
            <person name="Aerts A."/>
            <person name="Barry K."/>
            <person name="Churchill A.C.L."/>
            <person name="Grimwood J."/>
            <person name="Hillman B."/>
            <person name="Milgroom M.G."/>
            <person name="Pangilinan J."/>
            <person name="Smith M."/>
            <person name="Salamov A."/>
            <person name="Schmutz J."/>
            <person name="Yadav J."/>
            <person name="Grigoriev I.V."/>
            <person name="Nuss D."/>
        </authorList>
    </citation>
    <scope>NUCLEOTIDE SEQUENCE</scope>
    <source>
        <strain evidence="2">EP155</strain>
    </source>
</reference>
<organism evidence="2 3">
    <name type="scientific">Cryphonectria parasitica (strain ATCC 38755 / EP155)</name>
    <dbReference type="NCBI Taxonomy" id="660469"/>
    <lineage>
        <taxon>Eukaryota</taxon>
        <taxon>Fungi</taxon>
        <taxon>Dikarya</taxon>
        <taxon>Ascomycota</taxon>
        <taxon>Pezizomycotina</taxon>
        <taxon>Sordariomycetes</taxon>
        <taxon>Sordariomycetidae</taxon>
        <taxon>Diaporthales</taxon>
        <taxon>Cryphonectriaceae</taxon>
        <taxon>Cryphonectria-Endothia species complex</taxon>
        <taxon>Cryphonectria</taxon>
    </lineage>
</organism>
<gene>
    <name evidence="2" type="ORF">M406DRAFT_246472</name>
</gene>
<comment type="caution">
    <text evidence="2">The sequence shown here is derived from an EMBL/GenBank/DDBJ whole genome shotgun (WGS) entry which is preliminary data.</text>
</comment>
<protein>
    <submittedName>
        <fullName evidence="2">HET-domain-containing protein</fullName>
    </submittedName>
</protein>
<accession>A0A9P4YCL7</accession>
<dbReference type="PANTHER" id="PTHR33112">
    <property type="entry name" value="DOMAIN PROTEIN, PUTATIVE-RELATED"/>
    <property type="match status" value="1"/>
</dbReference>
<dbReference type="PANTHER" id="PTHR33112:SF10">
    <property type="entry name" value="TOL"/>
    <property type="match status" value="1"/>
</dbReference>
<evidence type="ECO:0000259" key="1">
    <source>
        <dbReference type="Pfam" id="PF06985"/>
    </source>
</evidence>
<dbReference type="InterPro" id="IPR010730">
    <property type="entry name" value="HET"/>
</dbReference>
<name>A0A9P4YCL7_CRYP1</name>
<dbReference type="EMBL" id="MU032344">
    <property type="protein sequence ID" value="KAF3771022.1"/>
    <property type="molecule type" value="Genomic_DNA"/>
</dbReference>
<dbReference type="Pfam" id="PF06985">
    <property type="entry name" value="HET"/>
    <property type="match status" value="1"/>
</dbReference>
<feature type="non-terminal residue" evidence="2">
    <location>
        <position position="1"/>
    </location>
</feature>
<dbReference type="OrthoDB" id="5362512at2759"/>
<evidence type="ECO:0000313" key="3">
    <source>
        <dbReference type="Proteomes" id="UP000803844"/>
    </source>
</evidence>
<keyword evidence="3" id="KW-1185">Reference proteome</keyword>
<sequence>DHLPPNFRDAVRTTRRLGFRYVWIDSLCIIQGPDGDWAEQAPLMDRVYMNAELCLAAAASEDAYGGFFRSRDPADLQPFRVDLQLPGDASPSSSSSHPQLRPFYAYCGGQDPTILWAASVERAPLNRRGWVQQERVLAPRTVHFGQTQVFWECRQLQACEAGPDSALAGFQEAMVKNWETKGPDAIGERARERTKLSSSPLPPISATDVYLAWRGIIGSYSRCALSIDKDKLVAASGLAKAFSRHLGQEYVAGLWRGPYLVKELLWTRAKWNVGSRTTARRHKEYQAPTWSWASIDGPVEWGLQNRFEDCAEVVGVVVDTVTSDPTGAVRRAEITLSGSLVPQPQGSALVGDYKRFMDVEGEDLAVPGDGIYLAPLCVTFLGTTWKSTWGLILTDAGAGHKGKYRRLGLFCCVSHSAIKWYGTSDAVQFTIV</sequence>